<dbReference type="PIRSF" id="PIRSF028754">
    <property type="entry name" value="UCP028754"/>
    <property type="match status" value="1"/>
</dbReference>
<dbReference type="RefSeq" id="WP_378527281.1">
    <property type="nucleotide sequence ID" value="NZ_JBHSNS010000006.1"/>
</dbReference>
<dbReference type="InterPro" id="IPR038389">
    <property type="entry name" value="PSMG2_sf"/>
</dbReference>
<gene>
    <name evidence="1" type="ORF">ACFPQB_13415</name>
</gene>
<evidence type="ECO:0000313" key="1">
    <source>
        <dbReference type="EMBL" id="MFC5729920.1"/>
    </source>
</evidence>
<dbReference type="Gene3D" id="3.40.50.10900">
    <property type="entry name" value="PAC-like subunit"/>
    <property type="match status" value="1"/>
</dbReference>
<comment type="caution">
    <text evidence="1">The sequence shown here is derived from an EMBL/GenBank/DDBJ whole genome shotgun (WGS) entry which is preliminary data.</text>
</comment>
<dbReference type="InterPro" id="IPR008492">
    <property type="entry name" value="Rv2714-like"/>
</dbReference>
<dbReference type="SUPFAM" id="SSF159659">
    <property type="entry name" value="Cgl1923-like"/>
    <property type="match status" value="1"/>
</dbReference>
<sequence length="281" mass="31097">MEIETVPELVRPVVIAAFEGWNDAAESATAVVDHLMKAWGAKVVAAIDPEEFYDFQVNRPNVGMDEHGFRKITWPSTHVAVASPPDLDRDVILIRGIEPNMRWRQFTAEVLATVDELGGELFVTLGALLSDSPHTRPIPVSGSSTEPDLLERLSLEQSTYEGPTGIVGVIQDACVKLDMPAVSYWAAVPHYVAQPPCPKATLALLGRLEELLETPLPLGDLPEEARAWERGVDELAEEDEDIAEYVRELEESRDTADLPEASGEAIAREFERYLKRRDEGD</sequence>
<name>A0ABW0ZFY0_9ACTN</name>
<dbReference type="Pfam" id="PF09754">
    <property type="entry name" value="PAC2"/>
    <property type="match status" value="1"/>
</dbReference>
<evidence type="ECO:0000313" key="2">
    <source>
        <dbReference type="Proteomes" id="UP001596072"/>
    </source>
</evidence>
<dbReference type="Proteomes" id="UP001596072">
    <property type="component" value="Unassembled WGS sequence"/>
</dbReference>
<organism evidence="1 2">
    <name type="scientific">Nocardioides vastitatis</name>
    <dbReference type="NCBI Taxonomy" id="2568655"/>
    <lineage>
        <taxon>Bacteria</taxon>
        <taxon>Bacillati</taxon>
        <taxon>Actinomycetota</taxon>
        <taxon>Actinomycetes</taxon>
        <taxon>Propionibacteriales</taxon>
        <taxon>Nocardioidaceae</taxon>
        <taxon>Nocardioides</taxon>
    </lineage>
</organism>
<protein>
    <submittedName>
        <fullName evidence="1">PAC2 family protein</fullName>
    </submittedName>
</protein>
<dbReference type="EMBL" id="JBHSNS010000006">
    <property type="protein sequence ID" value="MFC5729920.1"/>
    <property type="molecule type" value="Genomic_DNA"/>
</dbReference>
<accession>A0ABW0ZFY0</accession>
<keyword evidence="2" id="KW-1185">Reference proteome</keyword>
<dbReference type="InterPro" id="IPR019151">
    <property type="entry name" value="Proteasome_assmbl_chaperone_2"/>
</dbReference>
<reference evidence="2" key="1">
    <citation type="journal article" date="2019" name="Int. J. Syst. Evol. Microbiol.">
        <title>The Global Catalogue of Microorganisms (GCM) 10K type strain sequencing project: providing services to taxonomists for standard genome sequencing and annotation.</title>
        <authorList>
            <consortium name="The Broad Institute Genomics Platform"/>
            <consortium name="The Broad Institute Genome Sequencing Center for Infectious Disease"/>
            <person name="Wu L."/>
            <person name="Ma J."/>
        </authorList>
    </citation>
    <scope>NUCLEOTIDE SEQUENCE [LARGE SCALE GENOMIC DNA]</scope>
    <source>
        <strain evidence="2">YIM 94188</strain>
    </source>
</reference>
<proteinExistence type="predicted"/>